<proteinExistence type="inferred from homology"/>
<keyword evidence="2" id="KW-1003">Cell membrane</keyword>
<evidence type="ECO:0000256" key="1">
    <source>
        <dbReference type="ARBA" id="ARBA00004651"/>
    </source>
</evidence>
<evidence type="ECO:0000313" key="12">
    <source>
        <dbReference type="Proteomes" id="UP000494040"/>
    </source>
</evidence>
<dbReference type="PANTHER" id="PTHR21137">
    <property type="entry name" value="ODORANT RECEPTOR"/>
    <property type="match status" value="1"/>
</dbReference>
<dbReference type="GO" id="GO:0004984">
    <property type="term" value="F:olfactory receptor activity"/>
    <property type="evidence" value="ECO:0007669"/>
    <property type="project" value="InterPro"/>
</dbReference>
<dbReference type="PANTHER" id="PTHR21137:SF35">
    <property type="entry name" value="ODORANT RECEPTOR 19A-RELATED"/>
    <property type="match status" value="1"/>
</dbReference>
<accession>A0A8I6S9F2</accession>
<dbReference type="GO" id="GO:0005549">
    <property type="term" value="F:odorant binding"/>
    <property type="evidence" value="ECO:0007669"/>
    <property type="project" value="InterPro"/>
</dbReference>
<dbReference type="OMA" id="VEVITIH"/>
<dbReference type="EnsemblMetazoa" id="XM_014406410.2">
    <property type="protein sequence ID" value="XP_014261896.1"/>
    <property type="gene ID" value="LOC106673998"/>
</dbReference>
<feature type="transmembrane region" description="Helical" evidence="10">
    <location>
        <begin position="58"/>
        <end position="78"/>
    </location>
</feature>
<keyword evidence="8 10" id="KW-0675">Receptor</keyword>
<gene>
    <name evidence="11" type="primary">106673998</name>
</gene>
<dbReference type="InterPro" id="IPR004117">
    <property type="entry name" value="7tm6_olfct_rcpt"/>
</dbReference>
<dbReference type="GO" id="GO:0007165">
    <property type="term" value="P:signal transduction"/>
    <property type="evidence" value="ECO:0007669"/>
    <property type="project" value="UniProtKB-KW"/>
</dbReference>
<dbReference type="KEGG" id="clec:106673998"/>
<keyword evidence="6 10" id="KW-1133">Transmembrane helix</keyword>
<keyword evidence="4 10" id="KW-0812">Transmembrane</keyword>
<evidence type="ECO:0000256" key="10">
    <source>
        <dbReference type="RuleBase" id="RU351113"/>
    </source>
</evidence>
<dbReference type="OrthoDB" id="6596048at2759"/>
<dbReference type="Pfam" id="PF02949">
    <property type="entry name" value="7tm_6"/>
    <property type="match status" value="1"/>
</dbReference>
<sequence>MNNVIDPILKYSVAIAGDKKLEVYTLYFSFLNFLGFDWKQGGINVPVPAWVKFKVYPASYPIMMLIVSFLIIKLNVEVEPKTEFEMIKMINGFIVSMTFIAAFAKLLYLRIIKNDILELLNMSVTVGPISAEKPVVKDTIRSCVLYFILLNANVGTWTVGYLWLHNDLPFAAAFPWDESTVVGFSLSFNVDVLCAFYCSIGHTVLDISFPLVVSTMCWHIQRLEKLLSTLGKDYFIDRMILDKAVDLHVRLLRQVIVCYNQLIVAQSVYTVLHSCILIYAVVKVSNKVEAALSSVPMLSASYAQLYMYCSYGQLLTDKTHTLSFAAYNNEWYRCPPKLRKSLVLFLEATKRAVHLKGFGNIQASLANYLHSLQDSVSYFLVLKTLTSDENA</sequence>
<evidence type="ECO:0000256" key="2">
    <source>
        <dbReference type="ARBA" id="ARBA00022475"/>
    </source>
</evidence>
<evidence type="ECO:0000256" key="8">
    <source>
        <dbReference type="ARBA" id="ARBA00023170"/>
    </source>
</evidence>
<evidence type="ECO:0000256" key="3">
    <source>
        <dbReference type="ARBA" id="ARBA00022606"/>
    </source>
</evidence>
<keyword evidence="3 10" id="KW-0716">Sensory transduction</keyword>
<feature type="transmembrane region" description="Helical" evidence="10">
    <location>
        <begin position="90"/>
        <end position="112"/>
    </location>
</feature>
<comment type="caution">
    <text evidence="10">Lacks conserved residue(s) required for the propagation of feature annotation.</text>
</comment>
<name>A0A8I6S9F2_CIMLE</name>
<evidence type="ECO:0000256" key="5">
    <source>
        <dbReference type="ARBA" id="ARBA00022725"/>
    </source>
</evidence>
<evidence type="ECO:0000256" key="7">
    <source>
        <dbReference type="ARBA" id="ARBA00023136"/>
    </source>
</evidence>
<keyword evidence="9 10" id="KW-0807">Transducer</keyword>
<dbReference type="AlphaFoldDB" id="A0A8I6S9F2"/>
<evidence type="ECO:0000256" key="9">
    <source>
        <dbReference type="ARBA" id="ARBA00023224"/>
    </source>
</evidence>
<keyword evidence="7 10" id="KW-0472">Membrane</keyword>
<reference evidence="11" key="1">
    <citation type="submission" date="2022-01" db="UniProtKB">
        <authorList>
            <consortium name="EnsemblMetazoa"/>
        </authorList>
    </citation>
    <scope>IDENTIFICATION</scope>
</reference>
<dbReference type="Proteomes" id="UP000494040">
    <property type="component" value="Unassembled WGS sequence"/>
</dbReference>
<feature type="transmembrane region" description="Helical" evidence="10">
    <location>
        <begin position="144"/>
        <end position="164"/>
    </location>
</feature>
<keyword evidence="5 10" id="KW-0552">Olfaction</keyword>
<organism evidence="11 12">
    <name type="scientific">Cimex lectularius</name>
    <name type="common">Bed bug</name>
    <name type="synonym">Acanthia lectularia</name>
    <dbReference type="NCBI Taxonomy" id="79782"/>
    <lineage>
        <taxon>Eukaryota</taxon>
        <taxon>Metazoa</taxon>
        <taxon>Ecdysozoa</taxon>
        <taxon>Arthropoda</taxon>
        <taxon>Hexapoda</taxon>
        <taxon>Insecta</taxon>
        <taxon>Pterygota</taxon>
        <taxon>Neoptera</taxon>
        <taxon>Paraneoptera</taxon>
        <taxon>Hemiptera</taxon>
        <taxon>Heteroptera</taxon>
        <taxon>Panheteroptera</taxon>
        <taxon>Cimicomorpha</taxon>
        <taxon>Cimicidae</taxon>
        <taxon>Cimex</taxon>
    </lineage>
</organism>
<evidence type="ECO:0000313" key="11">
    <source>
        <dbReference type="EnsemblMetazoa" id="XP_014261896.1"/>
    </source>
</evidence>
<keyword evidence="12" id="KW-1185">Reference proteome</keyword>
<comment type="subcellular location">
    <subcellularLocation>
        <location evidence="1 10">Cell membrane</location>
        <topology evidence="1 10">Multi-pass membrane protein</topology>
    </subcellularLocation>
</comment>
<comment type="similarity">
    <text evidence="10">Belongs to the insect chemoreceptor superfamily. Heteromeric odorant receptor channel (TC 1.A.69) family.</text>
</comment>
<evidence type="ECO:0000256" key="4">
    <source>
        <dbReference type="ARBA" id="ARBA00022692"/>
    </source>
</evidence>
<evidence type="ECO:0000256" key="6">
    <source>
        <dbReference type="ARBA" id="ARBA00022989"/>
    </source>
</evidence>
<dbReference type="GO" id="GO:0005886">
    <property type="term" value="C:plasma membrane"/>
    <property type="evidence" value="ECO:0007669"/>
    <property type="project" value="UniProtKB-SubCell"/>
</dbReference>
<protein>
    <recommendedName>
        <fullName evidence="10">Odorant receptor</fullName>
    </recommendedName>
</protein>